<keyword evidence="2" id="KW-0418">Kinase</keyword>
<evidence type="ECO:0000313" key="2">
    <source>
        <dbReference type="EMBL" id="MEV8466053.1"/>
    </source>
</evidence>
<dbReference type="SUPFAM" id="SSF56112">
    <property type="entry name" value="Protein kinase-like (PK-like)"/>
    <property type="match status" value="1"/>
</dbReference>
<evidence type="ECO:0000256" key="1">
    <source>
        <dbReference type="ARBA" id="ARBA00009460"/>
    </source>
</evidence>
<dbReference type="PANTHER" id="PTHR12149">
    <property type="entry name" value="FRUCTOSAMINE 3 KINASE-RELATED PROTEIN"/>
    <property type="match status" value="1"/>
</dbReference>
<reference evidence="2 3" key="1">
    <citation type="submission" date="2024-07" db="EMBL/GenBank/DDBJ databases">
        <authorList>
            <person name="Kang M."/>
        </authorList>
    </citation>
    <scope>NUCLEOTIDE SEQUENCE [LARGE SCALE GENOMIC DNA]</scope>
    <source>
        <strain evidence="2 3">DFM31</strain>
    </source>
</reference>
<proteinExistence type="inferred from homology"/>
<accession>A0ABV3L3G8</accession>
<comment type="caution">
    <text evidence="2">The sequence shown here is derived from an EMBL/GenBank/DDBJ whole genome shotgun (WGS) entry which is preliminary data.</text>
</comment>
<dbReference type="EMBL" id="JBFBVU010000003">
    <property type="protein sequence ID" value="MEV8466053.1"/>
    <property type="molecule type" value="Genomic_DNA"/>
</dbReference>
<comment type="similarity">
    <text evidence="1">Belongs to the fructosamine kinase family.</text>
</comment>
<name>A0ABV3L3G8_9RHOB</name>
<dbReference type="Gene3D" id="3.30.200.20">
    <property type="entry name" value="Phosphorylase Kinase, domain 1"/>
    <property type="match status" value="1"/>
</dbReference>
<dbReference type="Gene3D" id="3.90.1200.10">
    <property type="match status" value="1"/>
</dbReference>
<dbReference type="InterPro" id="IPR016477">
    <property type="entry name" value="Fructo-/Ketosamine-3-kinase"/>
</dbReference>
<keyword evidence="2" id="KW-0808">Transferase</keyword>
<evidence type="ECO:0000313" key="3">
    <source>
        <dbReference type="Proteomes" id="UP001553161"/>
    </source>
</evidence>
<dbReference type="InterPro" id="IPR011009">
    <property type="entry name" value="Kinase-like_dom_sf"/>
</dbReference>
<protein>
    <submittedName>
        <fullName evidence="2">Fructosamine kinase family protein</fullName>
    </submittedName>
</protein>
<dbReference type="Proteomes" id="UP001553161">
    <property type="component" value="Unassembled WGS sequence"/>
</dbReference>
<organism evidence="2 3">
    <name type="scientific">Meridianimarinicoccus marinus</name>
    <dbReference type="NCBI Taxonomy" id="3231483"/>
    <lineage>
        <taxon>Bacteria</taxon>
        <taxon>Pseudomonadati</taxon>
        <taxon>Pseudomonadota</taxon>
        <taxon>Alphaproteobacteria</taxon>
        <taxon>Rhodobacterales</taxon>
        <taxon>Paracoccaceae</taxon>
        <taxon>Meridianimarinicoccus</taxon>
    </lineage>
</organism>
<dbReference type="GO" id="GO:0016301">
    <property type="term" value="F:kinase activity"/>
    <property type="evidence" value="ECO:0007669"/>
    <property type="project" value="UniProtKB-KW"/>
</dbReference>
<dbReference type="RefSeq" id="WP_366191860.1">
    <property type="nucleotide sequence ID" value="NZ_JBFBVU010000003.1"/>
</dbReference>
<sequence>MTQMTARDIAHAAGIALNTPVTEAERLSGGDLCVVLRLHLGTGGSVVAKSGPAPRVEAKMLTAIRATGVPAPKVLAVSDRVLVLEDLPDDGVLNGSGWRALGAALRRLHGTTGTTYGWPEDYAFGALRIPNAPVADWPGFWAERRLLPKAAALPPPFARRLEALARELPNRLPRTPAPALLHGDLWSGNLLAQRGTFTGLVDPASYHGHGEVDLAMLHLFGTPGPEFAEAYGATEPGCATRRPIYQLWPAIVHVRLFGAGYHGMLDGLLTRCGV</sequence>
<dbReference type="Pfam" id="PF03881">
    <property type="entry name" value="Fructosamin_kin"/>
    <property type="match status" value="1"/>
</dbReference>
<keyword evidence="3" id="KW-1185">Reference proteome</keyword>
<gene>
    <name evidence="2" type="ORF">AB0T83_04545</name>
</gene>
<dbReference type="PANTHER" id="PTHR12149:SF8">
    <property type="entry name" value="PROTEIN-RIBULOSAMINE 3-KINASE"/>
    <property type="match status" value="1"/>
</dbReference>